<comment type="caution">
    <text evidence="2">The sequence shown here is derived from an EMBL/GenBank/DDBJ whole genome shotgun (WGS) entry which is preliminary data.</text>
</comment>
<evidence type="ECO:0000256" key="1">
    <source>
        <dbReference type="SAM" id="Phobius"/>
    </source>
</evidence>
<dbReference type="PANTHER" id="PTHR15852:SF54">
    <property type="entry name" value="PROTEIN SSUH2 HOMOLOG"/>
    <property type="match status" value="1"/>
</dbReference>
<name>A0AAV8ULD5_9RHOD</name>
<gene>
    <name evidence="2" type="ORF">NDN08_004426</name>
</gene>
<keyword evidence="3" id="KW-1185">Reference proteome</keyword>
<reference evidence="2 3" key="1">
    <citation type="journal article" date="2023" name="Nat. Commun.">
        <title>Origin of minicircular mitochondrial genomes in red algae.</title>
        <authorList>
            <person name="Lee Y."/>
            <person name="Cho C.H."/>
            <person name="Lee Y.M."/>
            <person name="Park S.I."/>
            <person name="Yang J.H."/>
            <person name="West J.A."/>
            <person name="Bhattacharya D."/>
            <person name="Yoon H.S."/>
        </authorList>
    </citation>
    <scope>NUCLEOTIDE SEQUENCE [LARGE SCALE GENOMIC DNA]</scope>
    <source>
        <strain evidence="2 3">CCMP1338</strain>
        <tissue evidence="2">Whole cell</tissue>
    </source>
</reference>
<protein>
    <recommendedName>
        <fullName evidence="4">CR-type domain-containing protein</fullName>
    </recommendedName>
</protein>
<keyword evidence="1" id="KW-0812">Transmembrane</keyword>
<sequence length="114" mass="12365">MREIGNDVAEPKLLLDVRKRMDTVLRLPWNSTTTFVIIGAAIATAGVVALQAQKPKVCDSCKGLGAFKCFVCDGSGTIKLPKQRKLEKCKTCNGLGKTRCRPCKGSGYIKEYVG</sequence>
<proteinExistence type="predicted"/>
<evidence type="ECO:0000313" key="2">
    <source>
        <dbReference type="EMBL" id="KAJ8903318.1"/>
    </source>
</evidence>
<dbReference type="InterPro" id="IPR036410">
    <property type="entry name" value="HSP_DnaJ_Cys-rich_dom_sf"/>
</dbReference>
<accession>A0AAV8ULD5</accession>
<dbReference type="EMBL" id="JAMWBK010000007">
    <property type="protein sequence ID" value="KAJ8903318.1"/>
    <property type="molecule type" value="Genomic_DNA"/>
</dbReference>
<feature type="transmembrane region" description="Helical" evidence="1">
    <location>
        <begin position="29"/>
        <end position="50"/>
    </location>
</feature>
<dbReference type="PANTHER" id="PTHR15852">
    <property type="entry name" value="PLASTID TRANSCRIPTIONALLY ACTIVE PROTEIN"/>
    <property type="match status" value="1"/>
</dbReference>
<organism evidence="2 3">
    <name type="scientific">Rhodosorus marinus</name>
    <dbReference type="NCBI Taxonomy" id="101924"/>
    <lineage>
        <taxon>Eukaryota</taxon>
        <taxon>Rhodophyta</taxon>
        <taxon>Stylonematophyceae</taxon>
        <taxon>Stylonematales</taxon>
        <taxon>Stylonemataceae</taxon>
        <taxon>Rhodosorus</taxon>
    </lineage>
</organism>
<dbReference type="Gene3D" id="2.10.230.10">
    <property type="entry name" value="Heat shock protein DnaJ, cysteine-rich domain"/>
    <property type="match status" value="1"/>
</dbReference>
<keyword evidence="1" id="KW-1133">Transmembrane helix</keyword>
<dbReference type="Proteomes" id="UP001157974">
    <property type="component" value="Unassembled WGS sequence"/>
</dbReference>
<keyword evidence="1" id="KW-0472">Membrane</keyword>
<evidence type="ECO:0008006" key="4">
    <source>
        <dbReference type="Google" id="ProtNLM"/>
    </source>
</evidence>
<dbReference type="SUPFAM" id="SSF57938">
    <property type="entry name" value="DnaJ/Hsp40 cysteine-rich domain"/>
    <property type="match status" value="1"/>
</dbReference>
<evidence type="ECO:0000313" key="3">
    <source>
        <dbReference type="Proteomes" id="UP001157974"/>
    </source>
</evidence>
<dbReference type="AlphaFoldDB" id="A0AAV8ULD5"/>